<reference evidence="1 2" key="1">
    <citation type="journal article" date="2020" name="ISME J.">
        <title>Comparative genomics reveals insights into cyanobacterial evolution and habitat adaptation.</title>
        <authorList>
            <person name="Chen M.Y."/>
            <person name="Teng W.K."/>
            <person name="Zhao L."/>
            <person name="Hu C.X."/>
            <person name="Zhou Y.K."/>
            <person name="Han B.P."/>
            <person name="Song L.R."/>
            <person name="Shu W.S."/>
        </authorList>
    </citation>
    <scope>NUCLEOTIDE SEQUENCE [LARGE SCALE GENOMIC DNA]</scope>
    <source>
        <strain evidence="1 2">FACHB-838</strain>
    </source>
</reference>
<evidence type="ECO:0000313" key="2">
    <source>
        <dbReference type="Proteomes" id="UP000623440"/>
    </source>
</evidence>
<protein>
    <submittedName>
        <fullName evidence="1">PEP-CTERM sorting domain-containing protein</fullName>
    </submittedName>
</protein>
<name>A0ABR8DSG3_9NOSO</name>
<dbReference type="Proteomes" id="UP000623440">
    <property type="component" value="Unassembled WGS sequence"/>
</dbReference>
<keyword evidence="2" id="KW-1185">Reference proteome</keyword>
<dbReference type="RefSeq" id="WP_190943013.1">
    <property type="nucleotide sequence ID" value="NZ_JACJSI010000057.1"/>
</dbReference>
<sequence length="234" mass="25447">MLKLSSFTLAFAASLIMANTETVRATVLNGGFETGSFSDWITTGQATVEDSSFGVTPTDGNYQSILETVNGSTGVSASELETFLGLSLGSLKAVEGTAIKQTININDEDILTFDWNFLTDQEVDPDYNDFAFFTLSNTTNQLADTNSVFTIFPSFSHLSKETGYQPYSYKFQIAGTYTLGFGVVDVGDDTVNSALLVDNIQLTKTVTSVHEPSTFIATFITLLFGFTRKLQIKN</sequence>
<organism evidence="1 2">
    <name type="scientific">Nostoc flagelliforme FACHB-838</name>
    <dbReference type="NCBI Taxonomy" id="2692904"/>
    <lineage>
        <taxon>Bacteria</taxon>
        <taxon>Bacillati</taxon>
        <taxon>Cyanobacteriota</taxon>
        <taxon>Cyanophyceae</taxon>
        <taxon>Nostocales</taxon>
        <taxon>Nostocaceae</taxon>
        <taxon>Nostoc</taxon>
    </lineage>
</organism>
<evidence type="ECO:0000313" key="1">
    <source>
        <dbReference type="EMBL" id="MBD2532381.1"/>
    </source>
</evidence>
<dbReference type="EMBL" id="JACJSI010000057">
    <property type="protein sequence ID" value="MBD2532381.1"/>
    <property type="molecule type" value="Genomic_DNA"/>
</dbReference>
<accession>A0ABR8DSG3</accession>
<proteinExistence type="predicted"/>
<gene>
    <name evidence="1" type="ORF">H6G97_23495</name>
</gene>
<comment type="caution">
    <text evidence="1">The sequence shown here is derived from an EMBL/GenBank/DDBJ whole genome shotgun (WGS) entry which is preliminary data.</text>
</comment>